<sequence length="72" mass="8397">MMNAHFSSPSSFYKAFAMTRLFLLPLLPALFWYLFLLYSRIPIKQGARVFYWIIGLGWGLAAFLSLMMVLTR</sequence>
<keyword evidence="1" id="KW-0812">Transmembrane</keyword>
<evidence type="ECO:0000256" key="1">
    <source>
        <dbReference type="SAM" id="Phobius"/>
    </source>
</evidence>
<evidence type="ECO:0000313" key="2">
    <source>
        <dbReference type="EMBL" id="PPL17356.1"/>
    </source>
</evidence>
<protein>
    <submittedName>
        <fullName evidence="2">Uncharacterized protein</fullName>
    </submittedName>
</protein>
<gene>
    <name evidence="2" type="ORF">UN63_04800</name>
</gene>
<dbReference type="AlphaFoldDB" id="A0A2P5TP16"/>
<reference evidence="3" key="1">
    <citation type="submission" date="2016-11" db="EMBL/GenBank/DDBJ databases">
        <authorList>
            <person name="Sisinthy S."/>
            <person name="Ara S."/>
            <person name="Gundlapally S.R."/>
        </authorList>
    </citation>
    <scope>NUCLEOTIDE SEQUENCE [LARGE SCALE GENOMIC DNA]</scope>
    <source>
        <strain evidence="3">V1-41</strain>
    </source>
</reference>
<feature type="transmembrane region" description="Helical" evidence="1">
    <location>
        <begin position="49"/>
        <end position="70"/>
    </location>
</feature>
<dbReference type="Proteomes" id="UP000242231">
    <property type="component" value="Unassembled WGS sequence"/>
</dbReference>
<keyword evidence="1" id="KW-0472">Membrane</keyword>
<proteinExistence type="predicted"/>
<dbReference type="EMBL" id="MPZM01000007">
    <property type="protein sequence ID" value="PPL17356.1"/>
    <property type="molecule type" value="Genomic_DNA"/>
</dbReference>
<accession>A0A2P5TP16</accession>
<keyword evidence="3" id="KW-1185">Reference proteome</keyword>
<comment type="caution">
    <text evidence="2">The sequence shown here is derived from an EMBL/GenBank/DDBJ whole genome shotgun (WGS) entry which is preliminary data.</text>
</comment>
<feature type="transmembrane region" description="Helical" evidence="1">
    <location>
        <begin position="21"/>
        <end position="43"/>
    </location>
</feature>
<keyword evidence="1" id="KW-1133">Transmembrane helix</keyword>
<organism evidence="2 3">
    <name type="scientific">Oceanisphaera arctica</name>
    <dbReference type="NCBI Taxonomy" id="641510"/>
    <lineage>
        <taxon>Bacteria</taxon>
        <taxon>Pseudomonadati</taxon>
        <taxon>Pseudomonadota</taxon>
        <taxon>Gammaproteobacteria</taxon>
        <taxon>Aeromonadales</taxon>
        <taxon>Aeromonadaceae</taxon>
        <taxon>Oceanisphaera</taxon>
    </lineage>
</organism>
<name>A0A2P5TP16_9GAMM</name>
<evidence type="ECO:0000313" key="3">
    <source>
        <dbReference type="Proteomes" id="UP000242231"/>
    </source>
</evidence>